<dbReference type="InterPro" id="IPR000891">
    <property type="entry name" value="PYR_CT"/>
</dbReference>
<evidence type="ECO:0000256" key="2">
    <source>
        <dbReference type="ARBA" id="ARBA00006154"/>
    </source>
</evidence>
<dbReference type="Proteomes" id="UP000247371">
    <property type="component" value="Unassembled WGS sequence"/>
</dbReference>
<dbReference type="GO" id="GO:0009399">
    <property type="term" value="P:nitrogen fixation"/>
    <property type="evidence" value="ECO:0007669"/>
    <property type="project" value="UniProtKB-UniRule"/>
</dbReference>
<dbReference type="PROSITE" id="PS50991">
    <property type="entry name" value="PYR_CT"/>
    <property type="match status" value="1"/>
</dbReference>
<evidence type="ECO:0000313" key="11">
    <source>
        <dbReference type="Proteomes" id="UP000247371"/>
    </source>
</evidence>
<comment type="catalytic activity">
    <reaction evidence="6 8">
        <text>acetyl-CoA + 2-oxoglutarate + H2O = (2R)-homocitrate + CoA + H(+)</text>
        <dbReference type="Rhea" id="RHEA:12929"/>
        <dbReference type="ChEBI" id="CHEBI:15377"/>
        <dbReference type="ChEBI" id="CHEBI:15378"/>
        <dbReference type="ChEBI" id="CHEBI:16810"/>
        <dbReference type="ChEBI" id="CHEBI:57287"/>
        <dbReference type="ChEBI" id="CHEBI:57288"/>
        <dbReference type="ChEBI" id="CHEBI:58884"/>
        <dbReference type="EC" id="2.3.3.14"/>
    </reaction>
</comment>
<evidence type="ECO:0000256" key="5">
    <source>
        <dbReference type="ARBA" id="ARBA00022679"/>
    </source>
</evidence>
<dbReference type="Gene3D" id="1.10.238.260">
    <property type="match status" value="1"/>
</dbReference>
<comment type="caution">
    <text evidence="10">The sequence shown here is derived from an EMBL/GenBank/DDBJ whole genome shotgun (WGS) entry which is preliminary data.</text>
</comment>
<accession>A0A2V4SAE2</accession>
<evidence type="ECO:0000256" key="4">
    <source>
        <dbReference type="ARBA" id="ARBA00020735"/>
    </source>
</evidence>
<evidence type="ECO:0000256" key="1">
    <source>
        <dbReference type="ARBA" id="ARBA00003050"/>
    </source>
</evidence>
<dbReference type="AlphaFoldDB" id="A0A2V4SAE2"/>
<dbReference type="EMBL" id="NKUB01000017">
    <property type="protein sequence ID" value="PYD68978.1"/>
    <property type="molecule type" value="Genomic_DNA"/>
</dbReference>
<evidence type="ECO:0000256" key="3">
    <source>
        <dbReference type="ARBA" id="ARBA00012974"/>
    </source>
</evidence>
<dbReference type="Pfam" id="PF00682">
    <property type="entry name" value="HMGL-like"/>
    <property type="match status" value="1"/>
</dbReference>
<dbReference type="Gene3D" id="3.20.20.70">
    <property type="entry name" value="Aldolase class I"/>
    <property type="match status" value="1"/>
</dbReference>
<evidence type="ECO:0000256" key="7">
    <source>
        <dbReference type="RuleBase" id="RU003523"/>
    </source>
</evidence>
<keyword evidence="5 7" id="KW-0808">Transferase</keyword>
<comment type="function">
    <text evidence="1 8">This protein is a Fe-Mo-cofactor biosynthetic component.</text>
</comment>
<dbReference type="GO" id="GO:0004410">
    <property type="term" value="F:homocitrate synthase activity"/>
    <property type="evidence" value="ECO:0007669"/>
    <property type="project" value="UniProtKB-UniRule"/>
</dbReference>
<sequence>MQDCNRLIVNDTTLRDGEQAPGVAFTTPEKLEIARALDRAGVDDIEAGIPAMGEQEIAAIRAIADAVRHARVIPWCRMRHDDILAARQTGLGTIHLSVSTSVRQIMAKYRMSSGQVLRMVADVVSRARDCGLAVSVGGEDASRADITFLHDLVGIVQAAGAFRFRYADTLGVMDPFSVHDAMKRLRDIFHLQLEFHGHDDLGLATANTLAAIRAGVDSASVTVLGLGERAGNAALEEVVTGAQRIGGHQSNVRPTHLPGLAALVARAATREIPVDKAIVGQAVFQHESGIHVSGLLRDRETYEELDPLQFGRRREIVLGKHSGRAAMRHALETLGLEADEPLVATILVSVRARAAQGKRTVTLGEVAEMHAAMTTCGQA</sequence>
<evidence type="ECO:0000259" key="9">
    <source>
        <dbReference type="PROSITE" id="PS50991"/>
    </source>
</evidence>
<dbReference type="InterPro" id="IPR054691">
    <property type="entry name" value="LeuA/HCS_post-cat"/>
</dbReference>
<dbReference type="GO" id="GO:0019752">
    <property type="term" value="P:carboxylic acid metabolic process"/>
    <property type="evidence" value="ECO:0007669"/>
    <property type="project" value="UniProtKB-UniRule"/>
</dbReference>
<reference evidence="10 11" key="1">
    <citation type="submission" date="2017-07" db="EMBL/GenBank/DDBJ databases">
        <title>A draft genome sequence of Komagataeibacter swingsii LMG 22125.</title>
        <authorList>
            <person name="Skraban J."/>
            <person name="Cleenwerck I."/>
            <person name="Vandamme P."/>
            <person name="Trcek J."/>
        </authorList>
    </citation>
    <scope>NUCLEOTIDE SEQUENCE [LARGE SCALE GENOMIC DNA]</scope>
    <source>
        <strain evidence="10 11">LMG 22125</strain>
    </source>
</reference>
<gene>
    <name evidence="10" type="primary">nifV</name>
    <name evidence="10" type="ORF">CFR76_12370</name>
</gene>
<name>A0A2V4SAE2_9PROT</name>
<dbReference type="InterPro" id="IPR013477">
    <property type="entry name" value="NifV/FrbC"/>
</dbReference>
<dbReference type="Pfam" id="PF22617">
    <property type="entry name" value="HCS_D2"/>
    <property type="match status" value="1"/>
</dbReference>
<dbReference type="InterPro" id="IPR013785">
    <property type="entry name" value="Aldolase_TIM"/>
</dbReference>
<evidence type="ECO:0000256" key="8">
    <source>
        <dbReference type="RuleBase" id="RU367143"/>
    </source>
</evidence>
<dbReference type="PANTHER" id="PTHR42880:SF1">
    <property type="entry name" value="ISOPROPYLMALATE_HOMOCITRATE_CITRAMALATE SYNTHASE FAMILY PROTEIN"/>
    <property type="match status" value="1"/>
</dbReference>
<keyword evidence="11" id="KW-1185">Reference proteome</keyword>
<evidence type="ECO:0000256" key="6">
    <source>
        <dbReference type="ARBA" id="ARBA00048019"/>
    </source>
</evidence>
<dbReference type="SUPFAM" id="SSF51569">
    <property type="entry name" value="Aldolase"/>
    <property type="match status" value="1"/>
</dbReference>
<organism evidence="10 11">
    <name type="scientific">Komagataeibacter swingsii</name>
    <dbReference type="NCBI Taxonomy" id="215220"/>
    <lineage>
        <taxon>Bacteria</taxon>
        <taxon>Pseudomonadati</taxon>
        <taxon>Pseudomonadota</taxon>
        <taxon>Alphaproteobacteria</taxon>
        <taxon>Acetobacterales</taxon>
        <taxon>Acetobacteraceae</taxon>
        <taxon>Komagataeibacter</taxon>
    </lineage>
</organism>
<dbReference type="PROSITE" id="PS00815">
    <property type="entry name" value="AIPM_HOMOCIT_SYNTH_1"/>
    <property type="match status" value="1"/>
</dbReference>
<keyword evidence="8" id="KW-0535">Nitrogen fixation</keyword>
<dbReference type="CDD" id="cd07939">
    <property type="entry name" value="DRE_TIM_NifV"/>
    <property type="match status" value="1"/>
</dbReference>
<proteinExistence type="inferred from homology"/>
<evidence type="ECO:0000313" key="10">
    <source>
        <dbReference type="EMBL" id="PYD68978.1"/>
    </source>
</evidence>
<dbReference type="NCBIfam" id="TIGR02660">
    <property type="entry name" value="nifV_homocitr"/>
    <property type="match status" value="1"/>
</dbReference>
<comment type="similarity">
    <text evidence="2 7">Belongs to the alpha-IPM synthase/homocitrate synthase family.</text>
</comment>
<dbReference type="EC" id="2.3.3.14" evidence="3 8"/>
<feature type="domain" description="Pyruvate carboxyltransferase" evidence="9">
    <location>
        <begin position="7"/>
        <end position="258"/>
    </location>
</feature>
<dbReference type="InterPro" id="IPR002034">
    <property type="entry name" value="AIPM/Hcit_synth_CS"/>
</dbReference>
<dbReference type="PROSITE" id="PS00816">
    <property type="entry name" value="AIPM_HOMOCIT_SYNTH_2"/>
    <property type="match status" value="1"/>
</dbReference>
<protein>
    <recommendedName>
        <fullName evidence="4 8">Homocitrate synthase</fullName>
        <ecNumber evidence="3 8">2.3.3.14</ecNumber>
    </recommendedName>
</protein>
<dbReference type="RefSeq" id="WP_110557317.1">
    <property type="nucleotide sequence ID" value="NZ_NKUB01000017.1"/>
</dbReference>
<dbReference type="PANTHER" id="PTHR42880">
    <property type="entry name" value="HOMOCITRATE SYNTHASE"/>
    <property type="match status" value="1"/>
</dbReference>